<protein>
    <submittedName>
        <fullName evidence="1">Phosphohistidine phosphatase</fullName>
    </submittedName>
</protein>
<sequence>MTDTGEERRALVLLRHAKAEPPHGDGPDVDRPLAARGRVDATAAGAWLARHELLPDVVLCSVALRTRQTWHQVETGMTGVRAEGGTAGPTPVVRYEKDAYEAHPEDLLELVRRVDPCARTVLLVAHNPGISLLSALLAPQRADPDGLRTSDIVVHHPTVAWSELGRATAPIDVRHTARG</sequence>
<reference evidence="1 2" key="1">
    <citation type="submission" date="2016-06" db="EMBL/GenBank/DDBJ databases">
        <authorList>
            <person name="Kjaerup R.B."/>
            <person name="Dalgaard T.S."/>
            <person name="Juul-Madsen H.R."/>
        </authorList>
    </citation>
    <scope>NUCLEOTIDE SEQUENCE [LARGE SCALE GENOMIC DNA]</scope>
    <source>
        <strain evidence="1 2">DSM 43818</strain>
    </source>
</reference>
<dbReference type="OrthoDB" id="9810154at2"/>
<name>A0A1C6S1B0_9ACTN</name>
<proteinExistence type="predicted"/>
<organism evidence="1 2">
    <name type="scientific">Micromonospora nigra</name>
    <dbReference type="NCBI Taxonomy" id="145857"/>
    <lineage>
        <taxon>Bacteria</taxon>
        <taxon>Bacillati</taxon>
        <taxon>Actinomycetota</taxon>
        <taxon>Actinomycetes</taxon>
        <taxon>Micromonosporales</taxon>
        <taxon>Micromonosporaceae</taxon>
        <taxon>Micromonospora</taxon>
    </lineage>
</organism>
<dbReference type="STRING" id="145857.GA0070616_2692"/>
<dbReference type="PANTHER" id="PTHR47623">
    <property type="entry name" value="OS09G0287300 PROTEIN"/>
    <property type="match status" value="1"/>
</dbReference>
<dbReference type="SUPFAM" id="SSF53254">
    <property type="entry name" value="Phosphoglycerate mutase-like"/>
    <property type="match status" value="1"/>
</dbReference>
<accession>A0A1C6S1B0</accession>
<dbReference type="EMBL" id="FMHT01000003">
    <property type="protein sequence ID" value="SCL23242.1"/>
    <property type="molecule type" value="Genomic_DNA"/>
</dbReference>
<evidence type="ECO:0000313" key="1">
    <source>
        <dbReference type="EMBL" id="SCL23242.1"/>
    </source>
</evidence>
<dbReference type="Gene3D" id="3.40.50.1240">
    <property type="entry name" value="Phosphoglycerate mutase-like"/>
    <property type="match status" value="1"/>
</dbReference>
<dbReference type="AlphaFoldDB" id="A0A1C6S1B0"/>
<dbReference type="InterPro" id="IPR029033">
    <property type="entry name" value="His_PPase_superfam"/>
</dbReference>
<dbReference type="CDD" id="cd07067">
    <property type="entry name" value="HP_PGM_like"/>
    <property type="match status" value="1"/>
</dbReference>
<dbReference type="SMART" id="SM00855">
    <property type="entry name" value="PGAM"/>
    <property type="match status" value="1"/>
</dbReference>
<evidence type="ECO:0000313" key="2">
    <source>
        <dbReference type="Proteomes" id="UP000199699"/>
    </source>
</evidence>
<dbReference type="RefSeq" id="WP_091081516.1">
    <property type="nucleotide sequence ID" value="NZ_FMHT01000003.1"/>
</dbReference>
<keyword evidence="2" id="KW-1185">Reference proteome</keyword>
<dbReference type="PANTHER" id="PTHR47623:SF1">
    <property type="entry name" value="OS09G0287300 PROTEIN"/>
    <property type="match status" value="1"/>
</dbReference>
<dbReference type="Pfam" id="PF00300">
    <property type="entry name" value="His_Phos_1"/>
    <property type="match status" value="1"/>
</dbReference>
<dbReference type="Proteomes" id="UP000199699">
    <property type="component" value="Unassembled WGS sequence"/>
</dbReference>
<gene>
    <name evidence="1" type="ORF">GA0070616_2692</name>
</gene>
<dbReference type="InterPro" id="IPR013078">
    <property type="entry name" value="His_Pase_superF_clade-1"/>
</dbReference>